<sequence length="260" mass="27946">MFKAVFVDLSGVLYEGKRVLPGAVAAVNRLQQSPLTVRFVTNTSRMNRGQILHGLQEMGFSLESRQLFTAPDAVKALVEANNWRPYCVVHSNIEAEFSVLDRQNPNVVIIGDAAEGFSYPSLDLAFQLCQAGAPLIGIGRNRYFKLDGSLHLDAGPFIYAIEYAASVTALIVGKPSPEFFAQVIASTSAKASEILMIGDDIFGDIEGAIKAGMQGCLVKTGKYQRGDERLIGEACHCVASIVEAVELALGGSSPQPVSHR</sequence>
<dbReference type="EMBL" id="JAAXYH010000014">
    <property type="protein sequence ID" value="NMH66589.1"/>
    <property type="molecule type" value="Genomic_DNA"/>
</dbReference>
<keyword evidence="7" id="KW-1185">Reference proteome</keyword>
<evidence type="ECO:0000313" key="6">
    <source>
        <dbReference type="EMBL" id="NMH66589.1"/>
    </source>
</evidence>
<evidence type="ECO:0000256" key="3">
    <source>
        <dbReference type="ARBA" id="ARBA00022723"/>
    </source>
</evidence>
<reference evidence="6" key="1">
    <citation type="submission" date="2020-04" db="EMBL/GenBank/DDBJ databases">
        <title>Description of Shewanella salipaludis sp. nov., isolated from a salt marsh.</title>
        <authorList>
            <person name="Park S."/>
            <person name="Yoon J.-H."/>
        </authorList>
    </citation>
    <scope>NUCLEOTIDE SEQUENCE</scope>
    <source>
        <strain evidence="6">SHSM-M6</strain>
    </source>
</reference>
<evidence type="ECO:0000256" key="4">
    <source>
        <dbReference type="ARBA" id="ARBA00022842"/>
    </source>
</evidence>
<name>A0A972FWL1_9GAMM</name>
<dbReference type="Proteomes" id="UP000737113">
    <property type="component" value="Unassembled WGS sequence"/>
</dbReference>
<dbReference type="InterPro" id="IPR006357">
    <property type="entry name" value="HAD-SF_hydro_IIA"/>
</dbReference>
<protein>
    <recommendedName>
        <fullName evidence="5">Haloacid dehalogenase-like hydrolase domain-containing protein 2</fullName>
    </recommendedName>
</protein>
<dbReference type="PANTHER" id="PTHR19288">
    <property type="entry name" value="4-NITROPHENYLPHOSPHATASE-RELATED"/>
    <property type="match status" value="1"/>
</dbReference>
<dbReference type="Pfam" id="PF13242">
    <property type="entry name" value="Hydrolase_like"/>
    <property type="match status" value="1"/>
</dbReference>
<dbReference type="InterPro" id="IPR036412">
    <property type="entry name" value="HAD-like_sf"/>
</dbReference>
<dbReference type="NCBIfam" id="TIGR01460">
    <property type="entry name" value="HAD-SF-IIA"/>
    <property type="match status" value="1"/>
</dbReference>
<dbReference type="PANTHER" id="PTHR19288:SF46">
    <property type="entry name" value="HALOACID DEHALOGENASE-LIKE HYDROLASE DOMAIN-CONTAINING PROTEIN 2"/>
    <property type="match status" value="1"/>
</dbReference>
<comment type="cofactor">
    <cofactor evidence="1">
        <name>Mg(2+)</name>
        <dbReference type="ChEBI" id="CHEBI:18420"/>
    </cofactor>
</comment>
<dbReference type="RefSeq" id="WP_169565320.1">
    <property type="nucleotide sequence ID" value="NZ_JAAXYH010000014.1"/>
</dbReference>
<keyword evidence="6" id="KW-0378">Hydrolase</keyword>
<dbReference type="GO" id="GO:0046872">
    <property type="term" value="F:metal ion binding"/>
    <property type="evidence" value="ECO:0007669"/>
    <property type="project" value="UniProtKB-KW"/>
</dbReference>
<dbReference type="GO" id="GO:0016791">
    <property type="term" value="F:phosphatase activity"/>
    <property type="evidence" value="ECO:0007669"/>
    <property type="project" value="InterPro"/>
</dbReference>
<dbReference type="Gene3D" id="3.40.50.1000">
    <property type="entry name" value="HAD superfamily/HAD-like"/>
    <property type="match status" value="2"/>
</dbReference>
<dbReference type="GO" id="GO:0005737">
    <property type="term" value="C:cytoplasm"/>
    <property type="evidence" value="ECO:0007669"/>
    <property type="project" value="TreeGrafter"/>
</dbReference>
<dbReference type="SUPFAM" id="SSF56784">
    <property type="entry name" value="HAD-like"/>
    <property type="match status" value="1"/>
</dbReference>
<evidence type="ECO:0000256" key="1">
    <source>
        <dbReference type="ARBA" id="ARBA00001946"/>
    </source>
</evidence>
<organism evidence="6 7">
    <name type="scientific">Shewanella salipaludis</name>
    <dbReference type="NCBI Taxonomy" id="2723052"/>
    <lineage>
        <taxon>Bacteria</taxon>
        <taxon>Pseudomonadati</taxon>
        <taxon>Pseudomonadota</taxon>
        <taxon>Gammaproteobacteria</taxon>
        <taxon>Alteromonadales</taxon>
        <taxon>Shewanellaceae</taxon>
        <taxon>Shewanella</taxon>
    </lineage>
</organism>
<accession>A0A972FWL1</accession>
<keyword evidence="4" id="KW-0460">Magnesium</keyword>
<comment type="similarity">
    <text evidence="2">Belongs to the HAD-like hydrolase superfamily.</text>
</comment>
<dbReference type="InterPro" id="IPR006355">
    <property type="entry name" value="LHPP/HDHD2"/>
</dbReference>
<dbReference type="Pfam" id="PF13344">
    <property type="entry name" value="Hydrolase_6"/>
    <property type="match status" value="1"/>
</dbReference>
<dbReference type="InterPro" id="IPR023214">
    <property type="entry name" value="HAD_sf"/>
</dbReference>
<evidence type="ECO:0000256" key="2">
    <source>
        <dbReference type="ARBA" id="ARBA00007958"/>
    </source>
</evidence>
<dbReference type="NCBIfam" id="TIGR01458">
    <property type="entry name" value="HAD-SF-IIA-hyp3"/>
    <property type="match status" value="1"/>
</dbReference>
<evidence type="ECO:0000256" key="5">
    <source>
        <dbReference type="ARBA" id="ARBA00039666"/>
    </source>
</evidence>
<comment type="caution">
    <text evidence="6">The sequence shown here is derived from an EMBL/GenBank/DDBJ whole genome shotgun (WGS) entry which is preliminary data.</text>
</comment>
<dbReference type="AlphaFoldDB" id="A0A972FWL1"/>
<proteinExistence type="inferred from homology"/>
<gene>
    <name evidence="6" type="ORF">HC757_15645</name>
</gene>
<evidence type="ECO:0000313" key="7">
    <source>
        <dbReference type="Proteomes" id="UP000737113"/>
    </source>
</evidence>
<keyword evidence="3" id="KW-0479">Metal-binding</keyword>